<sequence length="105" mass="12274">MYNSALRQEVLRCFKSLHRARQLVFDGDYKALTECRIRINEEFKKNKQVQEVSMISELIQFSKAVENELKTTVIQAKEVAPGKYEARIRPETVKLDNVPFKNMPV</sequence>
<protein>
    <recommendedName>
        <fullName evidence="7">Complex III assembly factor LYRM7</fullName>
    </recommendedName>
</protein>
<dbReference type="CDD" id="cd20267">
    <property type="entry name" value="Complex1_LYR_LYRM7"/>
    <property type="match status" value="1"/>
</dbReference>
<evidence type="ECO:0000256" key="3">
    <source>
        <dbReference type="ARBA" id="ARBA00023128"/>
    </source>
</evidence>
<keyword evidence="6" id="KW-1185">Reference proteome</keyword>
<reference evidence="5" key="1">
    <citation type="submission" date="2019-08" db="EMBL/GenBank/DDBJ databases">
        <title>The genome of the North American firefly Photinus pyralis.</title>
        <authorList>
            <consortium name="Photinus pyralis genome working group"/>
            <person name="Fallon T.R."/>
            <person name="Sander Lower S.E."/>
            <person name="Weng J.-K."/>
        </authorList>
    </citation>
    <scope>NUCLEOTIDE SEQUENCE</scope>
    <source>
        <strain evidence="5">TRF0915ILg1</strain>
        <tissue evidence="5">Whole body</tissue>
    </source>
</reference>
<proteinExistence type="inferred from homology"/>
<comment type="similarity">
    <text evidence="2">Belongs to the complex I LYR family.</text>
</comment>
<keyword evidence="3" id="KW-0496">Mitochondrion</keyword>
<comment type="subcellular location">
    <subcellularLocation>
        <location evidence="1">Mitochondrion matrix</location>
    </subcellularLocation>
</comment>
<dbReference type="AlphaFoldDB" id="A0A8K0G4C8"/>
<name>A0A8K0G4C8_IGNLU</name>
<organism evidence="5 6">
    <name type="scientific">Ignelater luminosus</name>
    <name type="common">Cucubano</name>
    <name type="synonym">Pyrophorus luminosus</name>
    <dbReference type="NCBI Taxonomy" id="2038154"/>
    <lineage>
        <taxon>Eukaryota</taxon>
        <taxon>Metazoa</taxon>
        <taxon>Ecdysozoa</taxon>
        <taxon>Arthropoda</taxon>
        <taxon>Hexapoda</taxon>
        <taxon>Insecta</taxon>
        <taxon>Pterygota</taxon>
        <taxon>Neoptera</taxon>
        <taxon>Endopterygota</taxon>
        <taxon>Coleoptera</taxon>
        <taxon>Polyphaga</taxon>
        <taxon>Elateriformia</taxon>
        <taxon>Elateroidea</taxon>
        <taxon>Elateridae</taxon>
        <taxon>Agrypninae</taxon>
        <taxon>Pyrophorini</taxon>
        <taxon>Ignelater</taxon>
    </lineage>
</organism>
<dbReference type="PANTHER" id="PTHR46749:SF1">
    <property type="entry name" value="COMPLEX III ASSEMBLY FACTOR LYRM7"/>
    <property type="match status" value="1"/>
</dbReference>
<dbReference type="GO" id="GO:0034551">
    <property type="term" value="P:mitochondrial respiratory chain complex III assembly"/>
    <property type="evidence" value="ECO:0007669"/>
    <property type="project" value="InterPro"/>
</dbReference>
<evidence type="ECO:0000256" key="2">
    <source>
        <dbReference type="ARBA" id="ARBA00009508"/>
    </source>
</evidence>
<evidence type="ECO:0000313" key="5">
    <source>
        <dbReference type="EMBL" id="KAF2885511.1"/>
    </source>
</evidence>
<dbReference type="OrthoDB" id="529194at2759"/>
<dbReference type="EMBL" id="VTPC01089916">
    <property type="protein sequence ID" value="KAF2885511.1"/>
    <property type="molecule type" value="Genomic_DNA"/>
</dbReference>
<dbReference type="InterPro" id="IPR045298">
    <property type="entry name" value="Complex1_LYR_LYRM7"/>
</dbReference>
<dbReference type="GO" id="GO:0044183">
    <property type="term" value="F:protein folding chaperone"/>
    <property type="evidence" value="ECO:0007669"/>
    <property type="project" value="TreeGrafter"/>
</dbReference>
<accession>A0A8K0G4C8</accession>
<dbReference type="PANTHER" id="PTHR46749">
    <property type="entry name" value="COMPLEX III ASSEMBLY FACTOR LYRM7"/>
    <property type="match status" value="1"/>
</dbReference>
<evidence type="ECO:0000313" key="6">
    <source>
        <dbReference type="Proteomes" id="UP000801492"/>
    </source>
</evidence>
<gene>
    <name evidence="5" type="ORF">ILUMI_20661</name>
</gene>
<comment type="caution">
    <text evidence="5">The sequence shown here is derived from an EMBL/GenBank/DDBJ whole genome shotgun (WGS) entry which is preliminary data.</text>
</comment>
<keyword evidence="4" id="KW-0143">Chaperone</keyword>
<dbReference type="InterPro" id="IPR050435">
    <property type="entry name" value="MZM1/LYRM7"/>
</dbReference>
<dbReference type="GO" id="GO:0005759">
    <property type="term" value="C:mitochondrial matrix"/>
    <property type="evidence" value="ECO:0007669"/>
    <property type="project" value="UniProtKB-SubCell"/>
</dbReference>
<evidence type="ECO:0000256" key="1">
    <source>
        <dbReference type="ARBA" id="ARBA00004305"/>
    </source>
</evidence>
<dbReference type="Proteomes" id="UP000801492">
    <property type="component" value="Unassembled WGS sequence"/>
</dbReference>
<evidence type="ECO:0000256" key="4">
    <source>
        <dbReference type="ARBA" id="ARBA00023186"/>
    </source>
</evidence>
<evidence type="ECO:0008006" key="7">
    <source>
        <dbReference type="Google" id="ProtNLM"/>
    </source>
</evidence>